<keyword evidence="3" id="KW-1185">Reference proteome</keyword>
<dbReference type="PROSITE" id="PS51257">
    <property type="entry name" value="PROKAR_LIPOPROTEIN"/>
    <property type="match status" value="1"/>
</dbReference>
<feature type="compositionally biased region" description="Polar residues" evidence="1">
    <location>
        <begin position="139"/>
        <end position="151"/>
    </location>
</feature>
<sequence>MSLKRKVSFSGASSSPFASASCDIDMIDSSKHLNSRTRKRFRDGRPNDEVVYEKTLRWIFSAQQQQNEVSMDTSEETMEEATSLENPEAVDPRQQSLLRFFQPRGQQAPRFKPSREALVPRANEIAMDQEEAVRRAAFQQPTAGPSSSAIETMNAGPNRVEMDMDMDMDMDTDESSEGSNSNVNMGVRAWM</sequence>
<feature type="region of interest" description="Disordered" evidence="1">
    <location>
        <begin position="139"/>
        <end position="158"/>
    </location>
</feature>
<dbReference type="Proteomes" id="UP001149165">
    <property type="component" value="Unassembled WGS sequence"/>
</dbReference>
<name>A0A9W9F5Z1_9EURO</name>
<reference evidence="2" key="1">
    <citation type="submission" date="2022-11" db="EMBL/GenBank/DDBJ databases">
        <authorList>
            <person name="Petersen C."/>
        </authorList>
    </citation>
    <scope>NUCLEOTIDE SEQUENCE</scope>
    <source>
        <strain evidence="2">IBT 30069</strain>
    </source>
</reference>
<reference evidence="2" key="2">
    <citation type="journal article" date="2023" name="IMA Fungus">
        <title>Comparative genomic study of the Penicillium genus elucidates a diverse pangenome and 15 lateral gene transfer events.</title>
        <authorList>
            <person name="Petersen C."/>
            <person name="Sorensen T."/>
            <person name="Nielsen M.R."/>
            <person name="Sondergaard T.E."/>
            <person name="Sorensen J.L."/>
            <person name="Fitzpatrick D.A."/>
            <person name="Frisvad J.C."/>
            <person name="Nielsen K.L."/>
        </authorList>
    </citation>
    <scope>NUCLEOTIDE SEQUENCE</scope>
    <source>
        <strain evidence="2">IBT 30069</strain>
    </source>
</reference>
<accession>A0A9W9F5Z1</accession>
<evidence type="ECO:0000256" key="1">
    <source>
        <dbReference type="SAM" id="MobiDB-lite"/>
    </source>
</evidence>
<evidence type="ECO:0000313" key="3">
    <source>
        <dbReference type="Proteomes" id="UP001149165"/>
    </source>
</evidence>
<feature type="compositionally biased region" description="Low complexity" evidence="1">
    <location>
        <begin position="8"/>
        <end position="20"/>
    </location>
</feature>
<comment type="caution">
    <text evidence="2">The sequence shown here is derived from an EMBL/GenBank/DDBJ whole genome shotgun (WGS) entry which is preliminary data.</text>
</comment>
<dbReference type="AlphaFoldDB" id="A0A9W9F5Z1"/>
<proteinExistence type="predicted"/>
<feature type="region of interest" description="Disordered" evidence="1">
    <location>
        <begin position="169"/>
        <end position="191"/>
    </location>
</feature>
<evidence type="ECO:0000313" key="2">
    <source>
        <dbReference type="EMBL" id="KAJ5094233.1"/>
    </source>
</evidence>
<gene>
    <name evidence="2" type="ORF">N7456_010094</name>
</gene>
<dbReference type="OrthoDB" id="5336357at2759"/>
<dbReference type="EMBL" id="JAPQKH010000006">
    <property type="protein sequence ID" value="KAJ5094233.1"/>
    <property type="molecule type" value="Genomic_DNA"/>
</dbReference>
<feature type="region of interest" description="Disordered" evidence="1">
    <location>
        <begin position="1"/>
        <end position="20"/>
    </location>
</feature>
<organism evidence="2 3">
    <name type="scientific">Penicillium angulare</name>
    <dbReference type="NCBI Taxonomy" id="116970"/>
    <lineage>
        <taxon>Eukaryota</taxon>
        <taxon>Fungi</taxon>
        <taxon>Dikarya</taxon>
        <taxon>Ascomycota</taxon>
        <taxon>Pezizomycotina</taxon>
        <taxon>Eurotiomycetes</taxon>
        <taxon>Eurotiomycetidae</taxon>
        <taxon>Eurotiales</taxon>
        <taxon>Aspergillaceae</taxon>
        <taxon>Penicillium</taxon>
    </lineage>
</organism>
<protein>
    <submittedName>
        <fullName evidence="2">Uncharacterized protein</fullName>
    </submittedName>
</protein>